<proteinExistence type="inferred from homology"/>
<evidence type="ECO:0000313" key="8">
    <source>
        <dbReference type="EMBL" id="QTL39082.1"/>
    </source>
</evidence>
<evidence type="ECO:0000256" key="5">
    <source>
        <dbReference type="ARBA" id="ARBA00039879"/>
    </source>
</evidence>
<evidence type="ECO:0000256" key="3">
    <source>
        <dbReference type="ARBA" id="ARBA00023002"/>
    </source>
</evidence>
<evidence type="ECO:0000256" key="1">
    <source>
        <dbReference type="ARBA" id="ARBA00007198"/>
    </source>
</evidence>
<evidence type="ECO:0000256" key="7">
    <source>
        <dbReference type="RuleBase" id="RU362029"/>
    </source>
</evidence>
<dbReference type="Proteomes" id="UP000665047">
    <property type="component" value="Chromosome"/>
</dbReference>
<comment type="similarity">
    <text evidence="1 6 7">Belongs to the ArsC family.</text>
</comment>
<evidence type="ECO:0000313" key="9">
    <source>
        <dbReference type="Proteomes" id="UP000665047"/>
    </source>
</evidence>
<dbReference type="EMBL" id="CP072455">
    <property type="protein sequence ID" value="QTL39082.1"/>
    <property type="molecule type" value="Genomic_DNA"/>
</dbReference>
<keyword evidence="9" id="KW-1185">Reference proteome</keyword>
<dbReference type="EC" id="1.20.4.1" evidence="4 7"/>
<reference evidence="8 9" key="1">
    <citation type="submission" date="2021-03" db="EMBL/GenBank/DDBJ databases">
        <title>Complete Genome Sequence Data of Xenorhabdus budapestensis strain C72, a Candidate Biological Control Agent, from China.</title>
        <authorList>
            <person name="LI B."/>
            <person name="WANG S."/>
            <person name="QIU D."/>
        </authorList>
    </citation>
    <scope>NUCLEOTIDE SEQUENCE [LARGE SCALE GENOMIC DNA]</scope>
    <source>
        <strain evidence="8 9">C-7-2</strain>
    </source>
</reference>
<sequence length="144" mass="16479">MTDITIYHNPTCDTSRNTLGLIRNSGVEPEVILYLETPPSREILIRLMADMSMTPRALLRKNVEPYEEQGLIEDKFSDDQLIDTMLTNPILINWLIVITPTHTRLYRPSEVVLDILPKPQKGTFIKEDGEKIIDEQGCRIAECP</sequence>
<protein>
    <recommendedName>
        <fullName evidence="5 7">Arsenate reductase</fullName>
        <ecNumber evidence="4 7">1.20.4.1</ecNumber>
    </recommendedName>
</protein>
<dbReference type="InterPro" id="IPR006660">
    <property type="entry name" value="Arsenate_reductase-like"/>
</dbReference>
<dbReference type="NCBIfam" id="TIGR00014">
    <property type="entry name" value="arsC"/>
    <property type="match status" value="1"/>
</dbReference>
<dbReference type="PROSITE" id="PS51353">
    <property type="entry name" value="ARSC"/>
    <property type="match status" value="1"/>
</dbReference>
<keyword evidence="3 7" id="KW-0560">Oxidoreductase</keyword>
<dbReference type="PANTHER" id="PTHR30041">
    <property type="entry name" value="ARSENATE REDUCTASE"/>
    <property type="match status" value="1"/>
</dbReference>
<organism evidence="8 9">
    <name type="scientific">Xenorhabdus budapestensis</name>
    <dbReference type="NCBI Taxonomy" id="290110"/>
    <lineage>
        <taxon>Bacteria</taxon>
        <taxon>Pseudomonadati</taxon>
        <taxon>Pseudomonadota</taxon>
        <taxon>Gammaproteobacteria</taxon>
        <taxon>Enterobacterales</taxon>
        <taxon>Morganellaceae</taxon>
        <taxon>Xenorhabdus</taxon>
    </lineage>
</organism>
<dbReference type="GO" id="GO:0008794">
    <property type="term" value="F:arsenate reductase (glutaredoxin) activity"/>
    <property type="evidence" value="ECO:0007669"/>
    <property type="project" value="UniProtKB-EC"/>
</dbReference>
<dbReference type="SUPFAM" id="SSF52833">
    <property type="entry name" value="Thioredoxin-like"/>
    <property type="match status" value="1"/>
</dbReference>
<name>A0ABX7VHK0_XENBU</name>
<evidence type="ECO:0000256" key="4">
    <source>
        <dbReference type="ARBA" id="ARBA00038969"/>
    </source>
</evidence>
<dbReference type="InterPro" id="IPR036249">
    <property type="entry name" value="Thioredoxin-like_sf"/>
</dbReference>
<keyword evidence="2" id="KW-0059">Arsenical resistance</keyword>
<dbReference type="PANTHER" id="PTHR30041:SF5">
    <property type="entry name" value="ARSENATE REDUCTASE-RELATED"/>
    <property type="match status" value="1"/>
</dbReference>
<evidence type="ECO:0000256" key="2">
    <source>
        <dbReference type="ARBA" id="ARBA00022849"/>
    </source>
</evidence>
<accession>A0ABX7VHK0</accession>
<gene>
    <name evidence="8" type="primary">arsC</name>
    <name evidence="8" type="ORF">HGO23_14660</name>
</gene>
<dbReference type="RefSeq" id="WP_209027100.1">
    <property type="nucleotide sequence ID" value="NZ_CP072455.1"/>
</dbReference>
<dbReference type="InterPro" id="IPR006659">
    <property type="entry name" value="Arsenate_reductase"/>
</dbReference>
<dbReference type="CDD" id="cd03034">
    <property type="entry name" value="ArsC_ArsC"/>
    <property type="match status" value="1"/>
</dbReference>
<dbReference type="Gene3D" id="3.40.30.10">
    <property type="entry name" value="Glutaredoxin"/>
    <property type="match status" value="1"/>
</dbReference>
<evidence type="ECO:0000256" key="6">
    <source>
        <dbReference type="PROSITE-ProRule" id="PRU01282"/>
    </source>
</evidence>
<dbReference type="Pfam" id="PF03960">
    <property type="entry name" value="ArsC"/>
    <property type="match status" value="1"/>
</dbReference>
<comment type="catalytic activity">
    <reaction evidence="7">
        <text>[glutaredoxin]-dithiol + arsenate + glutathione + H(+) = glutathionyl-S-S-[glutaredoxin] + arsenite + H2O</text>
        <dbReference type="Rhea" id="RHEA:22016"/>
        <dbReference type="Rhea" id="RHEA-COMP:10729"/>
        <dbReference type="Rhea" id="RHEA-COMP:17668"/>
        <dbReference type="ChEBI" id="CHEBI:15377"/>
        <dbReference type="ChEBI" id="CHEBI:15378"/>
        <dbReference type="ChEBI" id="CHEBI:29242"/>
        <dbReference type="ChEBI" id="CHEBI:29950"/>
        <dbReference type="ChEBI" id="CHEBI:48597"/>
        <dbReference type="ChEBI" id="CHEBI:57925"/>
        <dbReference type="ChEBI" id="CHEBI:146199"/>
        <dbReference type="EC" id="1.20.4.1"/>
    </reaction>
</comment>